<dbReference type="InterPro" id="IPR039315">
    <property type="entry name" value="CheW"/>
</dbReference>
<accession>A0A3B1B9P8</accession>
<sequence length="181" mass="20366">MAEKIGFEKIEDFEDEGILQLVGFEIANEQFGVNILLVQEIIRSAKVTAVPNSPMFVEGVINLRGNIIPVIDLRKRLYLYEEGADTEGNWVLILNIEEYVVGFIVDNVTKVLKIAEDSVEPPPEVLIAGLESQYIQGVCDIAGALFVILDFNRVLFNEEYRMLKDIDQDADELLLDDGMMV</sequence>
<organism evidence="2">
    <name type="scientific">hydrothermal vent metagenome</name>
    <dbReference type="NCBI Taxonomy" id="652676"/>
    <lineage>
        <taxon>unclassified sequences</taxon>
        <taxon>metagenomes</taxon>
        <taxon>ecological metagenomes</taxon>
    </lineage>
</organism>
<dbReference type="InterPro" id="IPR002545">
    <property type="entry name" value="CheW-lke_dom"/>
</dbReference>
<dbReference type="GO" id="GO:0007165">
    <property type="term" value="P:signal transduction"/>
    <property type="evidence" value="ECO:0007669"/>
    <property type="project" value="InterPro"/>
</dbReference>
<dbReference type="Gene3D" id="2.30.30.40">
    <property type="entry name" value="SH3 Domains"/>
    <property type="match status" value="1"/>
</dbReference>
<gene>
    <name evidence="2" type="ORF">MNBD_GAMMA26-1828</name>
</gene>
<proteinExistence type="predicted"/>
<feature type="domain" description="CheW-like" evidence="1">
    <location>
        <begin position="18"/>
        <end position="160"/>
    </location>
</feature>
<dbReference type="Gene3D" id="2.40.50.180">
    <property type="entry name" value="CheA-289, Domain 4"/>
    <property type="match status" value="1"/>
</dbReference>
<dbReference type="PANTHER" id="PTHR22617">
    <property type="entry name" value="CHEMOTAXIS SENSOR HISTIDINE KINASE-RELATED"/>
    <property type="match status" value="1"/>
</dbReference>
<dbReference type="Pfam" id="PF01584">
    <property type="entry name" value="CheW"/>
    <property type="match status" value="1"/>
</dbReference>
<dbReference type="PANTHER" id="PTHR22617:SF23">
    <property type="entry name" value="CHEMOTAXIS PROTEIN CHEW"/>
    <property type="match status" value="1"/>
</dbReference>
<dbReference type="InterPro" id="IPR036061">
    <property type="entry name" value="CheW-like_dom_sf"/>
</dbReference>
<dbReference type="GO" id="GO:0006935">
    <property type="term" value="P:chemotaxis"/>
    <property type="evidence" value="ECO:0007669"/>
    <property type="project" value="InterPro"/>
</dbReference>
<dbReference type="SMART" id="SM00260">
    <property type="entry name" value="CheW"/>
    <property type="match status" value="1"/>
</dbReference>
<dbReference type="SUPFAM" id="SSF50341">
    <property type="entry name" value="CheW-like"/>
    <property type="match status" value="1"/>
</dbReference>
<reference evidence="2" key="1">
    <citation type="submission" date="2018-06" db="EMBL/GenBank/DDBJ databases">
        <authorList>
            <person name="Zhirakovskaya E."/>
        </authorList>
    </citation>
    <scope>NUCLEOTIDE SEQUENCE</scope>
</reference>
<name>A0A3B1B9P8_9ZZZZ</name>
<protein>
    <submittedName>
        <fullName evidence="2">Positive regulator of CheA protein activity (CheW)</fullName>
    </submittedName>
</protein>
<dbReference type="PROSITE" id="PS50851">
    <property type="entry name" value="CHEW"/>
    <property type="match status" value="1"/>
</dbReference>
<evidence type="ECO:0000259" key="1">
    <source>
        <dbReference type="PROSITE" id="PS50851"/>
    </source>
</evidence>
<dbReference type="EMBL" id="UOFX01000080">
    <property type="protein sequence ID" value="VAX11001.1"/>
    <property type="molecule type" value="Genomic_DNA"/>
</dbReference>
<evidence type="ECO:0000313" key="2">
    <source>
        <dbReference type="EMBL" id="VAX11001.1"/>
    </source>
</evidence>
<dbReference type="GO" id="GO:0005829">
    <property type="term" value="C:cytosol"/>
    <property type="evidence" value="ECO:0007669"/>
    <property type="project" value="TreeGrafter"/>
</dbReference>
<dbReference type="AlphaFoldDB" id="A0A3B1B9P8"/>